<accession>A0ABQ7KX14</accession>
<organism evidence="2 3">
    <name type="scientific">Brassica rapa subsp. trilocularis</name>
    <dbReference type="NCBI Taxonomy" id="1813537"/>
    <lineage>
        <taxon>Eukaryota</taxon>
        <taxon>Viridiplantae</taxon>
        <taxon>Streptophyta</taxon>
        <taxon>Embryophyta</taxon>
        <taxon>Tracheophyta</taxon>
        <taxon>Spermatophyta</taxon>
        <taxon>Magnoliopsida</taxon>
        <taxon>eudicotyledons</taxon>
        <taxon>Gunneridae</taxon>
        <taxon>Pentapetalae</taxon>
        <taxon>rosids</taxon>
        <taxon>malvids</taxon>
        <taxon>Brassicales</taxon>
        <taxon>Brassicaceae</taxon>
        <taxon>Brassiceae</taxon>
        <taxon>Brassica</taxon>
    </lineage>
</organism>
<evidence type="ECO:0000313" key="2">
    <source>
        <dbReference type="EMBL" id="KAG5378507.1"/>
    </source>
</evidence>
<dbReference type="Proteomes" id="UP000823674">
    <property type="component" value="Chromosome A07"/>
</dbReference>
<evidence type="ECO:0000313" key="3">
    <source>
        <dbReference type="Proteomes" id="UP000823674"/>
    </source>
</evidence>
<dbReference type="InterPro" id="IPR001810">
    <property type="entry name" value="F-box_dom"/>
</dbReference>
<name>A0ABQ7KX14_BRACM</name>
<dbReference type="Pfam" id="PF00646">
    <property type="entry name" value="F-box"/>
    <property type="match status" value="1"/>
</dbReference>
<comment type="caution">
    <text evidence="2">The sequence shown here is derived from an EMBL/GenBank/DDBJ whole genome shotgun (WGS) entry which is preliminary data.</text>
</comment>
<sequence length="122" mass="13355">MASQEKEKGTKQELLPSFPDDLSMSCFACVSRLYHPTLSLVSKSFASLLASRELYKTRSLLGCISMFAFSRLLNVVGSLLEIFLFCSSLNTDIHPLPQAQKSNGYVLAPASTLHAPHGMPMS</sequence>
<reference evidence="2 3" key="1">
    <citation type="submission" date="2021-03" db="EMBL/GenBank/DDBJ databases">
        <authorList>
            <person name="King G.J."/>
            <person name="Bancroft I."/>
            <person name="Baten A."/>
            <person name="Bloomfield J."/>
            <person name="Borpatragohain P."/>
            <person name="He Z."/>
            <person name="Irish N."/>
            <person name="Irwin J."/>
            <person name="Liu K."/>
            <person name="Mauleon R.P."/>
            <person name="Moore J."/>
            <person name="Morris R."/>
            <person name="Ostergaard L."/>
            <person name="Wang B."/>
            <person name="Wells R."/>
        </authorList>
    </citation>
    <scope>NUCLEOTIDE SEQUENCE [LARGE SCALE GENOMIC DNA]</scope>
    <source>
        <strain evidence="2">R-o-18</strain>
        <tissue evidence="2">Leaf</tissue>
    </source>
</reference>
<feature type="domain" description="F-box" evidence="1">
    <location>
        <begin position="16"/>
        <end position="56"/>
    </location>
</feature>
<protein>
    <recommendedName>
        <fullName evidence="1">F-box domain-containing protein</fullName>
    </recommendedName>
</protein>
<evidence type="ECO:0000259" key="1">
    <source>
        <dbReference type="Pfam" id="PF00646"/>
    </source>
</evidence>
<proteinExistence type="predicted"/>
<dbReference type="PANTHER" id="PTHR24414:SF184">
    <property type="entry name" value="GALACTOSE OXIDASE_KELCH REPEAT SUPERFAMILY PROTEIN"/>
    <property type="match status" value="1"/>
</dbReference>
<dbReference type="EMBL" id="JADBGQ010000009">
    <property type="protein sequence ID" value="KAG5378507.1"/>
    <property type="molecule type" value="Genomic_DNA"/>
</dbReference>
<gene>
    <name evidence="2" type="primary">A07g503800.1_BraROA</name>
    <name evidence="2" type="ORF">IGI04_026349</name>
</gene>
<keyword evidence="3" id="KW-1185">Reference proteome</keyword>
<dbReference type="CDD" id="cd22152">
    <property type="entry name" value="F-box_AtAFR-like"/>
    <property type="match status" value="1"/>
</dbReference>
<dbReference type="PANTHER" id="PTHR24414">
    <property type="entry name" value="F-BOX/KELCH-REPEAT PROTEIN SKIP4"/>
    <property type="match status" value="1"/>
</dbReference>
<dbReference type="InterPro" id="IPR050354">
    <property type="entry name" value="F-box/kelch-repeat_ARATH"/>
</dbReference>